<keyword evidence="9" id="KW-1185">Reference proteome</keyword>
<evidence type="ECO:0000256" key="2">
    <source>
        <dbReference type="ARBA" id="ARBA00022692"/>
    </source>
</evidence>
<keyword evidence="3" id="KW-0256">Endoplasmic reticulum</keyword>
<reference evidence="8" key="1">
    <citation type="submission" date="2013-04" db="EMBL/GenBank/DDBJ databases">
        <title>The Genome Sequence of Fonticula alba ATCC 38817.</title>
        <authorList>
            <consortium name="The Broad Institute Genomics Platform"/>
            <person name="Russ C."/>
            <person name="Cuomo C."/>
            <person name="Burger G."/>
            <person name="Gray M.W."/>
            <person name="Holland P.W.H."/>
            <person name="King N."/>
            <person name="Lang F.B.F."/>
            <person name="Roger A.J."/>
            <person name="Ruiz-Trillo I."/>
            <person name="Brown M."/>
            <person name="Walker B."/>
            <person name="Young S."/>
            <person name="Zeng Q."/>
            <person name="Gargeya S."/>
            <person name="Fitzgerald M."/>
            <person name="Haas B."/>
            <person name="Abouelleil A."/>
            <person name="Allen A.W."/>
            <person name="Alvarado L."/>
            <person name="Arachchi H.M."/>
            <person name="Berlin A.M."/>
            <person name="Chapman S.B."/>
            <person name="Gainer-Dewar J."/>
            <person name="Goldberg J."/>
            <person name="Griggs A."/>
            <person name="Gujja S."/>
            <person name="Hansen M."/>
            <person name="Howarth C."/>
            <person name="Imamovic A."/>
            <person name="Ireland A."/>
            <person name="Larimer J."/>
            <person name="McCowan C."/>
            <person name="Murphy C."/>
            <person name="Pearson M."/>
            <person name="Poon T.W."/>
            <person name="Priest M."/>
            <person name="Roberts A."/>
            <person name="Saif S."/>
            <person name="Shea T."/>
            <person name="Sisk P."/>
            <person name="Sykes S."/>
            <person name="Wortman J."/>
            <person name="Nusbaum C."/>
            <person name="Birren B."/>
        </authorList>
    </citation>
    <scope>NUCLEOTIDE SEQUENCE [LARGE SCALE GENOMIC DNA]</scope>
    <source>
        <strain evidence="8">ATCC 38817</strain>
    </source>
</reference>
<accession>A0A058Z4N6</accession>
<proteinExistence type="predicted"/>
<evidence type="ECO:0000256" key="3">
    <source>
        <dbReference type="ARBA" id="ARBA00022824"/>
    </source>
</evidence>
<feature type="region of interest" description="Disordered" evidence="6">
    <location>
        <begin position="1"/>
        <end position="25"/>
    </location>
</feature>
<evidence type="ECO:0000256" key="7">
    <source>
        <dbReference type="SAM" id="Phobius"/>
    </source>
</evidence>
<keyword evidence="5 7" id="KW-0472">Membrane</keyword>
<evidence type="ECO:0000256" key="1">
    <source>
        <dbReference type="ARBA" id="ARBA00004477"/>
    </source>
</evidence>
<evidence type="ECO:0000256" key="6">
    <source>
        <dbReference type="SAM" id="MobiDB-lite"/>
    </source>
</evidence>
<evidence type="ECO:0000313" key="8">
    <source>
        <dbReference type="EMBL" id="KCV69235.1"/>
    </source>
</evidence>
<comment type="subcellular location">
    <subcellularLocation>
        <location evidence="1">Endoplasmic reticulum membrane</location>
        <topology evidence="1">Multi-pass membrane protein</topology>
    </subcellularLocation>
</comment>
<dbReference type="AlphaFoldDB" id="A0A058Z4N6"/>
<dbReference type="GO" id="GO:0005789">
    <property type="term" value="C:endoplasmic reticulum membrane"/>
    <property type="evidence" value="ECO:0007669"/>
    <property type="project" value="UniProtKB-SubCell"/>
</dbReference>
<dbReference type="InterPro" id="IPR024512">
    <property type="entry name" value="Ser_palmitoyltrfase_ssu-like"/>
</dbReference>
<name>A0A058Z4N6_FONAL</name>
<sequence length="82" mass="9039">MSSKTTATTRSAAAAGNKGSSSSRIVIPPSPPLVFNSSPKALYHRYRLLFSLNMLEAWEEALFTSILVLVISLSLYRIFTLF</sequence>
<feature type="transmembrane region" description="Helical" evidence="7">
    <location>
        <begin position="61"/>
        <end position="79"/>
    </location>
</feature>
<organism evidence="8">
    <name type="scientific">Fonticula alba</name>
    <name type="common">Slime mold</name>
    <dbReference type="NCBI Taxonomy" id="691883"/>
    <lineage>
        <taxon>Eukaryota</taxon>
        <taxon>Rotosphaerida</taxon>
        <taxon>Fonticulaceae</taxon>
        <taxon>Fonticula</taxon>
    </lineage>
</organism>
<evidence type="ECO:0000313" key="9">
    <source>
        <dbReference type="Proteomes" id="UP000030693"/>
    </source>
</evidence>
<evidence type="ECO:0000256" key="4">
    <source>
        <dbReference type="ARBA" id="ARBA00022989"/>
    </source>
</evidence>
<dbReference type="GeneID" id="20529377"/>
<protein>
    <submittedName>
        <fullName evidence="8">Uncharacterized protein</fullName>
    </submittedName>
</protein>
<dbReference type="Proteomes" id="UP000030693">
    <property type="component" value="Unassembled WGS sequence"/>
</dbReference>
<dbReference type="EMBL" id="KB932207">
    <property type="protein sequence ID" value="KCV69235.1"/>
    <property type="molecule type" value="Genomic_DNA"/>
</dbReference>
<keyword evidence="2 7" id="KW-0812">Transmembrane</keyword>
<keyword evidence="4 7" id="KW-1133">Transmembrane helix</keyword>
<dbReference type="Pfam" id="PF11779">
    <property type="entry name" value="SPT_ssu-like"/>
    <property type="match status" value="1"/>
</dbReference>
<evidence type="ECO:0000256" key="5">
    <source>
        <dbReference type="ARBA" id="ARBA00023136"/>
    </source>
</evidence>
<dbReference type="RefSeq" id="XP_009496806.1">
    <property type="nucleotide sequence ID" value="XM_009498531.1"/>
</dbReference>
<gene>
    <name evidence="8" type="ORF">H696_04652</name>
</gene>